<sequence>MVNCHGLRPSFSDVNFAGIDQFAKGTLKIMHENPLLRSENSWLRGAHRVVSNRHRAKKTVENQP</sequence>
<organism evidence="1 2">
    <name type="scientific">Lipomyces kononenkoae</name>
    <name type="common">Yeast</name>
    <dbReference type="NCBI Taxonomy" id="34357"/>
    <lineage>
        <taxon>Eukaryota</taxon>
        <taxon>Fungi</taxon>
        <taxon>Dikarya</taxon>
        <taxon>Ascomycota</taxon>
        <taxon>Saccharomycotina</taxon>
        <taxon>Lipomycetes</taxon>
        <taxon>Lipomycetales</taxon>
        <taxon>Lipomycetaceae</taxon>
        <taxon>Lipomyces</taxon>
    </lineage>
</organism>
<reference evidence="2" key="1">
    <citation type="journal article" date="2024" name="Front. Bioeng. Biotechnol.">
        <title>Genome-scale model development and genomic sequencing of the oleaginous clade Lipomyces.</title>
        <authorList>
            <person name="Czajka J.J."/>
            <person name="Han Y."/>
            <person name="Kim J."/>
            <person name="Mondo S.J."/>
            <person name="Hofstad B.A."/>
            <person name="Robles A."/>
            <person name="Haridas S."/>
            <person name="Riley R."/>
            <person name="LaButti K."/>
            <person name="Pangilinan J."/>
            <person name="Andreopoulos W."/>
            <person name="Lipzen A."/>
            <person name="Yan J."/>
            <person name="Wang M."/>
            <person name="Ng V."/>
            <person name="Grigoriev I.V."/>
            <person name="Spatafora J.W."/>
            <person name="Magnuson J.K."/>
            <person name="Baker S.E."/>
            <person name="Pomraning K.R."/>
        </authorList>
    </citation>
    <scope>NUCLEOTIDE SEQUENCE [LARGE SCALE GENOMIC DNA]</scope>
    <source>
        <strain evidence="2">CBS 7786</strain>
    </source>
</reference>
<comment type="caution">
    <text evidence="1">The sequence shown here is derived from an EMBL/GenBank/DDBJ whole genome shotgun (WGS) entry which is preliminary data.</text>
</comment>
<gene>
    <name evidence="1" type="ORF">V1525DRAFT_103107</name>
</gene>
<protein>
    <submittedName>
        <fullName evidence="1">Uncharacterized protein</fullName>
    </submittedName>
</protein>
<dbReference type="Proteomes" id="UP001433508">
    <property type="component" value="Unassembled WGS sequence"/>
</dbReference>
<evidence type="ECO:0000313" key="1">
    <source>
        <dbReference type="EMBL" id="KAK9233956.1"/>
    </source>
</evidence>
<proteinExistence type="predicted"/>
<dbReference type="EMBL" id="MU971542">
    <property type="protein sequence ID" value="KAK9233956.1"/>
    <property type="molecule type" value="Genomic_DNA"/>
</dbReference>
<name>A0ACC3SQR4_LIPKO</name>
<keyword evidence="2" id="KW-1185">Reference proteome</keyword>
<evidence type="ECO:0000313" key="2">
    <source>
        <dbReference type="Proteomes" id="UP001433508"/>
    </source>
</evidence>
<accession>A0ACC3SQR4</accession>